<comment type="caution">
    <text evidence="9">The sequence shown here is derived from an EMBL/GenBank/DDBJ whole genome shotgun (WGS) entry which is preliminary data.</text>
</comment>
<evidence type="ECO:0000256" key="1">
    <source>
        <dbReference type="ARBA" id="ARBA00011356"/>
    </source>
</evidence>
<evidence type="ECO:0000256" key="8">
    <source>
        <dbReference type="PIRSR" id="PIRSR601019-2"/>
    </source>
</evidence>
<protein>
    <submittedName>
        <fullName evidence="9">Uncharacterized protein</fullName>
    </submittedName>
</protein>
<dbReference type="InterPro" id="IPR027417">
    <property type="entry name" value="P-loop_NTPase"/>
</dbReference>
<keyword evidence="6" id="KW-0807">Transducer</keyword>
<dbReference type="Gene3D" id="3.40.50.300">
    <property type="entry name" value="P-loop containing nucleotide triphosphate hydrolases"/>
    <property type="match status" value="1"/>
</dbReference>
<dbReference type="GO" id="GO:0031683">
    <property type="term" value="F:G-protein beta/gamma-subunit complex binding"/>
    <property type="evidence" value="ECO:0007669"/>
    <property type="project" value="InterPro"/>
</dbReference>
<dbReference type="GO" id="GO:0003924">
    <property type="term" value="F:GTPase activity"/>
    <property type="evidence" value="ECO:0007669"/>
    <property type="project" value="InterPro"/>
</dbReference>
<dbReference type="GO" id="GO:0007188">
    <property type="term" value="P:adenylate cyclase-modulating G protein-coupled receptor signaling pathway"/>
    <property type="evidence" value="ECO:0007669"/>
    <property type="project" value="TreeGrafter"/>
</dbReference>
<dbReference type="FunFam" id="3.40.50.300:FF:000692">
    <property type="entry name" value="Guanine nucleotide-binding protein subunit alpha"/>
    <property type="match status" value="1"/>
</dbReference>
<dbReference type="GO" id="GO:0001664">
    <property type="term" value="F:G protein-coupled receptor binding"/>
    <property type="evidence" value="ECO:0007669"/>
    <property type="project" value="InterPro"/>
</dbReference>
<feature type="binding site" evidence="7">
    <location>
        <begin position="48"/>
        <end position="53"/>
    </location>
    <ligand>
        <name>GTP</name>
        <dbReference type="ChEBI" id="CHEBI:37565"/>
    </ligand>
</feature>
<dbReference type="PANTHER" id="PTHR10218:SF360">
    <property type="entry name" value="GUANINE NUCLEOTIDE-BINDING PROTEIN SUBUNIT ALPHA HOMOLOG"/>
    <property type="match status" value="1"/>
</dbReference>
<dbReference type="Pfam" id="PF00503">
    <property type="entry name" value="G-alpha"/>
    <property type="match status" value="1"/>
</dbReference>
<dbReference type="SUPFAM" id="SSF52540">
    <property type="entry name" value="P-loop containing nucleoside triphosphate hydrolases"/>
    <property type="match status" value="1"/>
</dbReference>
<dbReference type="PROSITE" id="PS51882">
    <property type="entry name" value="G_ALPHA"/>
    <property type="match status" value="1"/>
</dbReference>
<reference evidence="9" key="1">
    <citation type="journal article" date="2023" name="Mol. Biol. Evol.">
        <title>Third-Generation Sequencing Reveals the Adaptive Role of the Epigenome in Three Deep-Sea Polychaetes.</title>
        <authorList>
            <person name="Perez M."/>
            <person name="Aroh O."/>
            <person name="Sun Y."/>
            <person name="Lan Y."/>
            <person name="Juniper S.K."/>
            <person name="Young C.R."/>
            <person name="Angers B."/>
            <person name="Qian P.Y."/>
        </authorList>
    </citation>
    <scope>NUCLEOTIDE SEQUENCE</scope>
    <source>
        <strain evidence="9">R07B-5</strain>
    </source>
</reference>
<evidence type="ECO:0000256" key="7">
    <source>
        <dbReference type="PIRSR" id="PIRSR601019-1"/>
    </source>
</evidence>
<dbReference type="GO" id="GO:0007266">
    <property type="term" value="P:Rho protein signal transduction"/>
    <property type="evidence" value="ECO:0007669"/>
    <property type="project" value="InterPro"/>
</dbReference>
<proteinExistence type="predicted"/>
<dbReference type="AlphaFoldDB" id="A0AAD9KMI1"/>
<dbReference type="SUPFAM" id="SSF47895">
    <property type="entry name" value="Transducin (alpha subunit), insertion domain"/>
    <property type="match status" value="1"/>
</dbReference>
<dbReference type="GO" id="GO:0005834">
    <property type="term" value="C:heterotrimeric G-protein complex"/>
    <property type="evidence" value="ECO:0007669"/>
    <property type="project" value="TreeGrafter"/>
</dbReference>
<dbReference type="GO" id="GO:0046872">
    <property type="term" value="F:metal ion binding"/>
    <property type="evidence" value="ECO:0007669"/>
    <property type="project" value="UniProtKB-KW"/>
</dbReference>
<dbReference type="EMBL" id="JAODUO010000847">
    <property type="protein sequence ID" value="KAK2173849.1"/>
    <property type="molecule type" value="Genomic_DNA"/>
</dbReference>
<keyword evidence="5 7" id="KW-0342">GTP-binding</keyword>
<dbReference type="PANTHER" id="PTHR10218">
    <property type="entry name" value="GTP-BINDING PROTEIN ALPHA SUBUNIT"/>
    <property type="match status" value="1"/>
</dbReference>
<evidence type="ECO:0000313" key="9">
    <source>
        <dbReference type="EMBL" id="KAK2173849.1"/>
    </source>
</evidence>
<name>A0AAD9KMI1_RIDPI</name>
<dbReference type="PRINTS" id="PR00440">
    <property type="entry name" value="GPROTEINA12"/>
</dbReference>
<dbReference type="GO" id="GO:0005737">
    <property type="term" value="C:cytoplasm"/>
    <property type="evidence" value="ECO:0007669"/>
    <property type="project" value="TreeGrafter"/>
</dbReference>
<gene>
    <name evidence="9" type="ORF">NP493_847g00065</name>
</gene>
<dbReference type="InterPro" id="IPR001019">
    <property type="entry name" value="Gprotein_alpha_su"/>
</dbReference>
<dbReference type="InterPro" id="IPR011025">
    <property type="entry name" value="GproteinA_insert"/>
</dbReference>
<evidence type="ECO:0000256" key="5">
    <source>
        <dbReference type="ARBA" id="ARBA00023134"/>
    </source>
</evidence>
<evidence type="ECO:0000256" key="2">
    <source>
        <dbReference type="ARBA" id="ARBA00022723"/>
    </source>
</evidence>
<dbReference type="Proteomes" id="UP001209878">
    <property type="component" value="Unassembled WGS sequence"/>
</dbReference>
<dbReference type="SMART" id="SM00275">
    <property type="entry name" value="G_alpha"/>
    <property type="match status" value="1"/>
</dbReference>
<evidence type="ECO:0000256" key="3">
    <source>
        <dbReference type="ARBA" id="ARBA00022741"/>
    </source>
</evidence>
<keyword evidence="4 8" id="KW-0460">Magnesium</keyword>
<keyword evidence="3 7" id="KW-0547">Nucleotide-binding</keyword>
<keyword evidence="2 8" id="KW-0479">Metal-binding</keyword>
<evidence type="ECO:0000256" key="4">
    <source>
        <dbReference type="ARBA" id="ARBA00022842"/>
    </source>
</evidence>
<feature type="binding site" evidence="8">
    <location>
        <position position="52"/>
    </location>
    <ligand>
        <name>Mg(2+)</name>
        <dbReference type="ChEBI" id="CHEBI:18420"/>
    </ligand>
</feature>
<dbReference type="GO" id="GO:0005525">
    <property type="term" value="F:GTP binding"/>
    <property type="evidence" value="ECO:0007669"/>
    <property type="project" value="UniProtKB-KW"/>
</dbReference>
<keyword evidence="10" id="KW-1185">Reference proteome</keyword>
<sequence length="169" mass="19532">MAGLIFSCCLSEEEQVQRNRSKHIDKQLAKEKIQFRRTIKILLLGSGESGKSTFLKQMRIIHGKEYSDDELREFKPIIYGNIIKGMKVLIDARNKLSIPWGDERNVVNANLVFSFDNNIRLDEVIFVQYVAGLQALWKDSGIRTAFDRRREFQLVSKFTTNKPCVMCAN</sequence>
<dbReference type="InterPro" id="IPR000469">
    <property type="entry name" value="Gprotein_alpha_12/13"/>
</dbReference>
<evidence type="ECO:0000256" key="6">
    <source>
        <dbReference type="ARBA" id="ARBA00023224"/>
    </source>
</evidence>
<evidence type="ECO:0000313" key="10">
    <source>
        <dbReference type="Proteomes" id="UP001209878"/>
    </source>
</evidence>
<comment type="subunit">
    <text evidence="1">G proteins are composed of 3 units; alpha, beta and gamma. The alpha chain contains the guanine nucleotide binding site.</text>
</comment>
<organism evidence="9 10">
    <name type="scientific">Ridgeia piscesae</name>
    <name type="common">Tubeworm</name>
    <dbReference type="NCBI Taxonomy" id="27915"/>
    <lineage>
        <taxon>Eukaryota</taxon>
        <taxon>Metazoa</taxon>
        <taxon>Spiralia</taxon>
        <taxon>Lophotrochozoa</taxon>
        <taxon>Annelida</taxon>
        <taxon>Polychaeta</taxon>
        <taxon>Sedentaria</taxon>
        <taxon>Canalipalpata</taxon>
        <taxon>Sabellida</taxon>
        <taxon>Siboglinidae</taxon>
        <taxon>Ridgeia</taxon>
    </lineage>
</organism>
<accession>A0AAD9KMI1</accession>
<dbReference type="Gene3D" id="1.10.400.10">
    <property type="entry name" value="GI Alpha 1, domain 2-like"/>
    <property type="match status" value="1"/>
</dbReference>